<evidence type="ECO:0000256" key="1">
    <source>
        <dbReference type="SAM" id="MobiDB-lite"/>
    </source>
</evidence>
<dbReference type="EMBL" id="JAYRBN010000027">
    <property type="protein sequence ID" value="KAL2749408.1"/>
    <property type="molecule type" value="Genomic_DNA"/>
</dbReference>
<dbReference type="AlphaFoldDB" id="A0ABD2CW96"/>
<feature type="compositionally biased region" description="Gly residues" evidence="1">
    <location>
        <begin position="39"/>
        <end position="58"/>
    </location>
</feature>
<accession>A0ABD2CW96</accession>
<evidence type="ECO:0000313" key="2">
    <source>
        <dbReference type="EMBL" id="KAL2749408.1"/>
    </source>
</evidence>
<gene>
    <name evidence="2" type="ORF">V1477_002348</name>
</gene>
<evidence type="ECO:0000313" key="3">
    <source>
        <dbReference type="Proteomes" id="UP001607303"/>
    </source>
</evidence>
<protein>
    <submittedName>
        <fullName evidence="2">Uncharacterized protein</fullName>
    </submittedName>
</protein>
<feature type="region of interest" description="Disordered" evidence="1">
    <location>
        <begin position="34"/>
        <end position="89"/>
    </location>
</feature>
<reference evidence="2 3" key="1">
    <citation type="journal article" date="2024" name="Ann. Entomol. Soc. Am.">
        <title>Genomic analyses of the southern and eastern yellowjacket wasps (Hymenoptera: Vespidae) reveal evolutionary signatures of social life.</title>
        <authorList>
            <person name="Catto M.A."/>
            <person name="Caine P.B."/>
            <person name="Orr S.E."/>
            <person name="Hunt B.G."/>
            <person name="Goodisman M.A.D."/>
        </authorList>
    </citation>
    <scope>NUCLEOTIDE SEQUENCE [LARGE SCALE GENOMIC DNA]</scope>
    <source>
        <strain evidence="2">232</strain>
        <tissue evidence="2">Head and thorax</tissue>
    </source>
</reference>
<keyword evidence="3" id="KW-1185">Reference proteome</keyword>
<comment type="caution">
    <text evidence="2">The sequence shown here is derived from an EMBL/GenBank/DDBJ whole genome shotgun (WGS) entry which is preliminary data.</text>
</comment>
<dbReference type="Proteomes" id="UP001607303">
    <property type="component" value="Unassembled WGS sequence"/>
</dbReference>
<feature type="compositionally biased region" description="Polar residues" evidence="1">
    <location>
        <begin position="68"/>
        <end position="82"/>
    </location>
</feature>
<name>A0ABD2CW96_VESMC</name>
<sequence length="107" mass="11301">MLQLLRPSYVDRTTARRFAQTLRFWLLLLQRKKRDKGGGRGGGGGGGGGGGSGSGSGSGTMVDRGGENSRTPLSSCPASSIPENEDTPLTEILSRKAILEYGYGKWP</sequence>
<proteinExistence type="predicted"/>
<organism evidence="2 3">
    <name type="scientific">Vespula maculifrons</name>
    <name type="common">Eastern yellow jacket</name>
    <name type="synonym">Wasp</name>
    <dbReference type="NCBI Taxonomy" id="7453"/>
    <lineage>
        <taxon>Eukaryota</taxon>
        <taxon>Metazoa</taxon>
        <taxon>Ecdysozoa</taxon>
        <taxon>Arthropoda</taxon>
        <taxon>Hexapoda</taxon>
        <taxon>Insecta</taxon>
        <taxon>Pterygota</taxon>
        <taxon>Neoptera</taxon>
        <taxon>Endopterygota</taxon>
        <taxon>Hymenoptera</taxon>
        <taxon>Apocrita</taxon>
        <taxon>Aculeata</taxon>
        <taxon>Vespoidea</taxon>
        <taxon>Vespidae</taxon>
        <taxon>Vespinae</taxon>
        <taxon>Vespula</taxon>
    </lineage>
</organism>